<accession>A0A094Q752</accession>
<dbReference type="EMBL" id="JNSL01000052">
    <property type="protein sequence ID" value="KGA17924.1"/>
    <property type="molecule type" value="Genomic_DNA"/>
</dbReference>
<proteinExistence type="inferred from homology"/>
<evidence type="ECO:0000256" key="2">
    <source>
        <dbReference type="ARBA" id="ARBA00005979"/>
    </source>
</evidence>
<dbReference type="FunFam" id="3.20.20.70:FF:000059">
    <property type="entry name" value="N-ethylmaleimide reductase, FMN-linked"/>
    <property type="match status" value="1"/>
</dbReference>
<dbReference type="InterPro" id="IPR001155">
    <property type="entry name" value="OxRdtase_FMN_N"/>
</dbReference>
<dbReference type="GO" id="GO:0010181">
    <property type="term" value="F:FMN binding"/>
    <property type="evidence" value="ECO:0007669"/>
    <property type="project" value="InterPro"/>
</dbReference>
<dbReference type="AlphaFoldDB" id="A0A094Q752"/>
<reference evidence="5" key="1">
    <citation type="submission" date="2014-06" db="EMBL/GenBank/DDBJ databases">
        <title>Key roles for freshwater Actinobacteria revealed by deep metagenomic sequencing.</title>
        <authorList>
            <person name="Ghai R."/>
            <person name="Mizuno C.M."/>
            <person name="Picazo A."/>
            <person name="Camacho A."/>
            <person name="Rodriguez-Valera F."/>
        </authorList>
    </citation>
    <scope>NUCLEOTIDE SEQUENCE</scope>
</reference>
<evidence type="ECO:0000256" key="3">
    <source>
        <dbReference type="ARBA" id="ARBA00023002"/>
    </source>
</evidence>
<dbReference type="SUPFAM" id="SSF51395">
    <property type="entry name" value="FMN-linked oxidoreductases"/>
    <property type="match status" value="1"/>
</dbReference>
<gene>
    <name evidence="5" type="ORF">GM51_9480</name>
</gene>
<dbReference type="Pfam" id="PF00724">
    <property type="entry name" value="Oxidored_FMN"/>
    <property type="match status" value="1"/>
</dbReference>
<comment type="cofactor">
    <cofactor evidence="1">
        <name>FMN</name>
        <dbReference type="ChEBI" id="CHEBI:58210"/>
    </cofactor>
</comment>
<evidence type="ECO:0000313" key="5">
    <source>
        <dbReference type="EMBL" id="KGA17924.1"/>
    </source>
</evidence>
<dbReference type="PANTHER" id="PTHR22893">
    <property type="entry name" value="NADH OXIDOREDUCTASE-RELATED"/>
    <property type="match status" value="1"/>
</dbReference>
<evidence type="ECO:0000259" key="4">
    <source>
        <dbReference type="Pfam" id="PF00724"/>
    </source>
</evidence>
<organism evidence="5">
    <name type="scientific">freshwater metagenome</name>
    <dbReference type="NCBI Taxonomy" id="449393"/>
    <lineage>
        <taxon>unclassified sequences</taxon>
        <taxon>metagenomes</taxon>
        <taxon>ecological metagenomes</taxon>
    </lineage>
</organism>
<keyword evidence="3" id="KW-0560">Oxidoreductase</keyword>
<dbReference type="InterPro" id="IPR013785">
    <property type="entry name" value="Aldolase_TIM"/>
</dbReference>
<comment type="caution">
    <text evidence="5">The sequence shown here is derived from an EMBL/GenBank/DDBJ whole genome shotgun (WGS) entry which is preliminary data.</text>
</comment>
<dbReference type="Gene3D" id="3.20.20.70">
    <property type="entry name" value="Aldolase class I"/>
    <property type="match status" value="1"/>
</dbReference>
<dbReference type="PANTHER" id="PTHR22893:SF91">
    <property type="entry name" value="NADPH DEHYDROGENASE 2-RELATED"/>
    <property type="match status" value="1"/>
</dbReference>
<dbReference type="GO" id="GO:0005829">
    <property type="term" value="C:cytosol"/>
    <property type="evidence" value="ECO:0007669"/>
    <property type="project" value="UniProtKB-ARBA"/>
</dbReference>
<comment type="similarity">
    <text evidence="2">Belongs to the NADH:flavin oxidoreductase/NADH oxidase family.</text>
</comment>
<feature type="domain" description="NADH:flavin oxidoreductase/NADH oxidase N-terminal" evidence="4">
    <location>
        <begin position="4"/>
        <end position="330"/>
    </location>
</feature>
<sequence length="352" mass="38080">MKTLFEKVTVGRNELTNRMVMAPMTRNRADENGDPNGLMVEYYKQRSSFGLIITEGTAPAHVGKAYPGIPGIYTESQVVGWKKVTQAVHESGSRIFLQLMHSGRISHKKITGLDPISASAVKPAGELFTGSGMDTFEVPKAMSLQDITETKAAFVSAAKSAIAAGFDGVELHAANGYLLHQFLAPNSNVRTDKYGGSIENRCKFVIEVLNAVAEAIGADKTSIRISPNGTFNDIAETEIEETYTYLINAINGMGLAFLHVSNQFGFESIPFARKLYSGSIVANSGYADKTKVETAKRIIETGEADLFSFGRLALANPDLPKRLAQGLELNSGDSKTFYSRGPIGYTDYPTAP</sequence>
<evidence type="ECO:0000256" key="1">
    <source>
        <dbReference type="ARBA" id="ARBA00001917"/>
    </source>
</evidence>
<dbReference type="CDD" id="cd02933">
    <property type="entry name" value="OYE_like_FMN"/>
    <property type="match status" value="1"/>
</dbReference>
<name>A0A094Q752_9ZZZZ</name>
<protein>
    <recommendedName>
        <fullName evidence="4">NADH:flavin oxidoreductase/NADH oxidase N-terminal domain-containing protein</fullName>
    </recommendedName>
</protein>
<dbReference type="GO" id="GO:0016628">
    <property type="term" value="F:oxidoreductase activity, acting on the CH-CH group of donors, NAD or NADP as acceptor"/>
    <property type="evidence" value="ECO:0007669"/>
    <property type="project" value="UniProtKB-ARBA"/>
</dbReference>
<dbReference type="InterPro" id="IPR045247">
    <property type="entry name" value="Oye-like"/>
</dbReference>